<dbReference type="InterPro" id="IPR000524">
    <property type="entry name" value="Tscrpt_reg_HTH_GntR"/>
</dbReference>
<name>A0A6J6ZYN7_9ZZZZ</name>
<dbReference type="InterPro" id="IPR028978">
    <property type="entry name" value="Chorismate_lyase_/UTRA_dom_sf"/>
</dbReference>
<dbReference type="GO" id="GO:0045892">
    <property type="term" value="P:negative regulation of DNA-templated transcription"/>
    <property type="evidence" value="ECO:0007669"/>
    <property type="project" value="TreeGrafter"/>
</dbReference>
<evidence type="ECO:0000259" key="4">
    <source>
        <dbReference type="PROSITE" id="PS50949"/>
    </source>
</evidence>
<dbReference type="CDD" id="cd07377">
    <property type="entry name" value="WHTH_GntR"/>
    <property type="match status" value="1"/>
</dbReference>
<evidence type="ECO:0000313" key="5">
    <source>
        <dbReference type="EMBL" id="CAB4825657.1"/>
    </source>
</evidence>
<evidence type="ECO:0000256" key="3">
    <source>
        <dbReference type="ARBA" id="ARBA00023163"/>
    </source>
</evidence>
<feature type="domain" description="HTH gntR-type" evidence="4">
    <location>
        <begin position="1"/>
        <end position="63"/>
    </location>
</feature>
<protein>
    <submittedName>
        <fullName evidence="5">Unannotated protein</fullName>
    </submittedName>
</protein>
<dbReference type="PRINTS" id="PR00035">
    <property type="entry name" value="HTHGNTR"/>
</dbReference>
<dbReference type="SUPFAM" id="SSF64288">
    <property type="entry name" value="Chorismate lyase-like"/>
    <property type="match status" value="1"/>
</dbReference>
<sequence length="237" mass="26840">MEIRAELNELLDAYYPGQKIPSERVLSERFGVARMTLRHAIETYILEGKLERRPGSGTYISNQCYSLSARCRSFSSEMQSRGLEPGNKLLVSKIVAADKVSSSKLRIPLNSKILKFSRLRFGNEIPMAYQTTSIPISYIGQIEDSELEGSLEDLLQNKFGISITTSQTEIAGDFVDQKISKLLEITTLTPCLVKETIDMDQRSRSIMWNKTWYNAERFKIKFDAACNVRETKNSSAS</sequence>
<dbReference type="InterPro" id="IPR036388">
    <property type="entry name" value="WH-like_DNA-bd_sf"/>
</dbReference>
<gene>
    <name evidence="5" type="ORF">UFOPK3167_00587</name>
</gene>
<dbReference type="GO" id="GO:0003677">
    <property type="term" value="F:DNA binding"/>
    <property type="evidence" value="ECO:0007669"/>
    <property type="project" value="UniProtKB-KW"/>
</dbReference>
<dbReference type="Pfam" id="PF00392">
    <property type="entry name" value="GntR"/>
    <property type="match status" value="1"/>
</dbReference>
<dbReference type="SMART" id="SM00345">
    <property type="entry name" value="HTH_GNTR"/>
    <property type="match status" value="1"/>
</dbReference>
<accession>A0A6J6ZYN7</accession>
<evidence type="ECO:0000256" key="1">
    <source>
        <dbReference type="ARBA" id="ARBA00023015"/>
    </source>
</evidence>
<dbReference type="AlphaFoldDB" id="A0A6J6ZYN7"/>
<dbReference type="InterPro" id="IPR036390">
    <property type="entry name" value="WH_DNA-bd_sf"/>
</dbReference>
<dbReference type="PANTHER" id="PTHR44846">
    <property type="entry name" value="MANNOSYL-D-GLYCERATE TRANSPORT/METABOLISM SYSTEM REPRESSOR MNGR-RELATED"/>
    <property type="match status" value="1"/>
</dbReference>
<keyword evidence="2" id="KW-0238">DNA-binding</keyword>
<keyword evidence="3" id="KW-0804">Transcription</keyword>
<dbReference type="InterPro" id="IPR011663">
    <property type="entry name" value="UTRA"/>
</dbReference>
<dbReference type="PANTHER" id="PTHR44846:SF1">
    <property type="entry name" value="MANNOSYL-D-GLYCERATE TRANSPORT_METABOLISM SYSTEM REPRESSOR MNGR-RELATED"/>
    <property type="match status" value="1"/>
</dbReference>
<dbReference type="GO" id="GO:0003700">
    <property type="term" value="F:DNA-binding transcription factor activity"/>
    <property type="evidence" value="ECO:0007669"/>
    <property type="project" value="InterPro"/>
</dbReference>
<reference evidence="5" key="1">
    <citation type="submission" date="2020-05" db="EMBL/GenBank/DDBJ databases">
        <authorList>
            <person name="Chiriac C."/>
            <person name="Salcher M."/>
            <person name="Ghai R."/>
            <person name="Kavagutti S V."/>
        </authorList>
    </citation>
    <scope>NUCLEOTIDE SEQUENCE</scope>
</reference>
<keyword evidence="1" id="KW-0805">Transcription regulation</keyword>
<dbReference type="Pfam" id="PF07702">
    <property type="entry name" value="UTRA"/>
    <property type="match status" value="1"/>
</dbReference>
<dbReference type="SUPFAM" id="SSF46785">
    <property type="entry name" value="Winged helix' DNA-binding domain"/>
    <property type="match status" value="1"/>
</dbReference>
<dbReference type="Gene3D" id="1.10.10.10">
    <property type="entry name" value="Winged helix-like DNA-binding domain superfamily/Winged helix DNA-binding domain"/>
    <property type="match status" value="1"/>
</dbReference>
<evidence type="ECO:0000256" key="2">
    <source>
        <dbReference type="ARBA" id="ARBA00023125"/>
    </source>
</evidence>
<dbReference type="PROSITE" id="PS50949">
    <property type="entry name" value="HTH_GNTR"/>
    <property type="match status" value="1"/>
</dbReference>
<proteinExistence type="predicted"/>
<dbReference type="InterPro" id="IPR050679">
    <property type="entry name" value="Bact_HTH_transcr_reg"/>
</dbReference>
<dbReference type="EMBL" id="CAFABF010000020">
    <property type="protein sequence ID" value="CAB4825657.1"/>
    <property type="molecule type" value="Genomic_DNA"/>
</dbReference>
<dbReference type="SMART" id="SM00866">
    <property type="entry name" value="UTRA"/>
    <property type="match status" value="1"/>
</dbReference>
<dbReference type="Gene3D" id="3.40.1410.10">
    <property type="entry name" value="Chorismate lyase-like"/>
    <property type="match status" value="1"/>
</dbReference>
<organism evidence="5">
    <name type="scientific">freshwater metagenome</name>
    <dbReference type="NCBI Taxonomy" id="449393"/>
    <lineage>
        <taxon>unclassified sequences</taxon>
        <taxon>metagenomes</taxon>
        <taxon>ecological metagenomes</taxon>
    </lineage>
</organism>